<sequence>MFRFPSKVGASISCYTCSSRNNSDSYCADPFHPAMSKYIENCKVPKQNHIGVFPARFCVKVIGKTVTNGEELVIRACSLENMDNQCGNFKFEKDTLKGRPSSEKLVLVHRLRLVRMADSVVHFTTISAYATILVT</sequence>
<dbReference type="AlphaFoldDB" id="A0A7R9LYS5"/>
<dbReference type="PANTHER" id="PTHR38332:SF2">
    <property type="entry name" value="PROTEIN QUIVER"/>
    <property type="match status" value="1"/>
</dbReference>
<dbReference type="GO" id="GO:0032222">
    <property type="term" value="P:regulation of synaptic transmission, cholinergic"/>
    <property type="evidence" value="ECO:0007669"/>
    <property type="project" value="InterPro"/>
</dbReference>
<dbReference type="EMBL" id="CAJPVJ010003507">
    <property type="protein sequence ID" value="CAG2167641.1"/>
    <property type="molecule type" value="Genomic_DNA"/>
</dbReference>
<dbReference type="GO" id="GO:0030431">
    <property type="term" value="P:sleep"/>
    <property type="evidence" value="ECO:0007669"/>
    <property type="project" value="InterPro"/>
</dbReference>
<name>A0A7R9LYS5_9ACAR</name>
<dbReference type="Pfam" id="PF17064">
    <property type="entry name" value="QVR"/>
    <property type="match status" value="1"/>
</dbReference>
<gene>
    <name evidence="3" type="ORF">ONB1V03_LOCUS7138</name>
</gene>
<keyword evidence="1" id="KW-0732">Signal</keyword>
<protein>
    <recommendedName>
        <fullName evidence="5">Protein sleepless</fullName>
    </recommendedName>
</protein>
<dbReference type="Proteomes" id="UP000728032">
    <property type="component" value="Unassembled WGS sequence"/>
</dbReference>
<reference evidence="3" key="1">
    <citation type="submission" date="2020-11" db="EMBL/GenBank/DDBJ databases">
        <authorList>
            <person name="Tran Van P."/>
        </authorList>
    </citation>
    <scope>NUCLEOTIDE SEQUENCE</scope>
</reference>
<proteinExistence type="predicted"/>
<evidence type="ECO:0000313" key="3">
    <source>
        <dbReference type="EMBL" id="CAD7649172.1"/>
    </source>
</evidence>
<accession>A0A7R9LYS5</accession>
<dbReference type="EMBL" id="OC918332">
    <property type="protein sequence ID" value="CAD7649172.1"/>
    <property type="molecule type" value="Genomic_DNA"/>
</dbReference>
<keyword evidence="4" id="KW-1185">Reference proteome</keyword>
<dbReference type="InterPro" id="IPR031424">
    <property type="entry name" value="QVR-like"/>
</dbReference>
<evidence type="ECO:0000256" key="2">
    <source>
        <dbReference type="ARBA" id="ARBA00023180"/>
    </source>
</evidence>
<evidence type="ECO:0000256" key="1">
    <source>
        <dbReference type="ARBA" id="ARBA00022729"/>
    </source>
</evidence>
<keyword evidence="2" id="KW-0325">Glycoprotein</keyword>
<organism evidence="3">
    <name type="scientific">Oppiella nova</name>
    <dbReference type="NCBI Taxonomy" id="334625"/>
    <lineage>
        <taxon>Eukaryota</taxon>
        <taxon>Metazoa</taxon>
        <taxon>Ecdysozoa</taxon>
        <taxon>Arthropoda</taxon>
        <taxon>Chelicerata</taxon>
        <taxon>Arachnida</taxon>
        <taxon>Acari</taxon>
        <taxon>Acariformes</taxon>
        <taxon>Sarcoptiformes</taxon>
        <taxon>Oribatida</taxon>
        <taxon>Brachypylina</taxon>
        <taxon>Oppioidea</taxon>
        <taxon>Oppiidae</taxon>
        <taxon>Oppiella</taxon>
    </lineage>
</organism>
<dbReference type="PANTHER" id="PTHR38332">
    <property type="entry name" value="PROTEIN CBG11604"/>
    <property type="match status" value="1"/>
</dbReference>
<dbReference type="OrthoDB" id="75169at2759"/>
<evidence type="ECO:0000313" key="4">
    <source>
        <dbReference type="Proteomes" id="UP000728032"/>
    </source>
</evidence>
<evidence type="ECO:0008006" key="5">
    <source>
        <dbReference type="Google" id="ProtNLM"/>
    </source>
</evidence>